<dbReference type="EMBL" id="MU001675">
    <property type="protein sequence ID" value="KAF2459474.1"/>
    <property type="molecule type" value="Genomic_DNA"/>
</dbReference>
<protein>
    <submittedName>
        <fullName evidence="3">SprT-like family-domain-containing protein</fullName>
    </submittedName>
</protein>
<evidence type="ECO:0000259" key="2">
    <source>
        <dbReference type="SMART" id="SM00731"/>
    </source>
</evidence>
<dbReference type="InterPro" id="IPR036910">
    <property type="entry name" value="HMG_box_dom_sf"/>
</dbReference>
<gene>
    <name evidence="3" type="ORF">BDY21DRAFT_282486</name>
</gene>
<dbReference type="InterPro" id="IPR006640">
    <property type="entry name" value="SprT-like_domain"/>
</dbReference>
<dbReference type="Pfam" id="PF10263">
    <property type="entry name" value="SprT-like"/>
    <property type="match status" value="1"/>
</dbReference>
<feature type="compositionally biased region" description="Basic and acidic residues" evidence="1">
    <location>
        <begin position="71"/>
        <end position="81"/>
    </location>
</feature>
<dbReference type="OrthoDB" id="20772at2759"/>
<dbReference type="PANTHER" id="PTHR23099:SF0">
    <property type="entry name" value="GERM CELL NUCLEAR ACIDIC PROTEIN"/>
    <property type="match status" value="1"/>
</dbReference>
<dbReference type="InterPro" id="IPR035240">
    <property type="entry name" value="SprT_Zn_ribbon"/>
</dbReference>
<dbReference type="SUPFAM" id="SSF47095">
    <property type="entry name" value="HMG-box"/>
    <property type="match status" value="1"/>
</dbReference>
<feature type="compositionally biased region" description="Pro residues" evidence="1">
    <location>
        <begin position="20"/>
        <end position="31"/>
    </location>
</feature>
<feature type="compositionally biased region" description="Polar residues" evidence="1">
    <location>
        <begin position="57"/>
        <end position="66"/>
    </location>
</feature>
<dbReference type="CDD" id="cd00084">
    <property type="entry name" value="HMG-box_SF"/>
    <property type="match status" value="1"/>
</dbReference>
<feature type="domain" description="SprT-like" evidence="2">
    <location>
        <begin position="137"/>
        <end position="305"/>
    </location>
</feature>
<proteinExistence type="predicted"/>
<evidence type="ECO:0000256" key="1">
    <source>
        <dbReference type="SAM" id="MobiDB-lite"/>
    </source>
</evidence>
<sequence>MLSSSPPRKNSPHKSKPNRPTTPPPSTPPTSPSKTKLISPSKKGRIPPTPHRPSNEAFWNQAFTNDWNDEYSPRKKPESPKKQKFGKSGPGSGPDSEETSMEPKAMQKSPTKRDRKAIEARKQFEIQKHALADTFLKELDDKITGGKVAEMTKEKGGVRIVWSKKLNSTAGRAHWRKEGKKTKGVDGTIVAQYWHDAWIELAEKVIDDEERLINVIAHEFCHLANYIVSGIKDKPHGQQFKAWGKKVGAAFGGRGVEVTTTHSYKIDYKYIWACSKCGHEYKRHSKSIDPKRHCCAKCKSLLIQTKPVARSAGPSEYQLFVKAHFQRVKKENGGASHGAVMEILGRMYRESKAGKTEPVSSVDGAEDIIDEVVKAVEVITLKD</sequence>
<dbReference type="Proteomes" id="UP000799766">
    <property type="component" value="Unassembled WGS sequence"/>
</dbReference>
<dbReference type="GO" id="GO:0005634">
    <property type="term" value="C:nucleus"/>
    <property type="evidence" value="ECO:0007669"/>
    <property type="project" value="TreeGrafter"/>
</dbReference>
<keyword evidence="4" id="KW-1185">Reference proteome</keyword>
<dbReference type="SMART" id="SM00731">
    <property type="entry name" value="SprT"/>
    <property type="match status" value="1"/>
</dbReference>
<evidence type="ECO:0000313" key="4">
    <source>
        <dbReference type="Proteomes" id="UP000799766"/>
    </source>
</evidence>
<reference evidence="3" key="1">
    <citation type="journal article" date="2020" name="Stud. Mycol.">
        <title>101 Dothideomycetes genomes: a test case for predicting lifestyles and emergence of pathogens.</title>
        <authorList>
            <person name="Haridas S."/>
            <person name="Albert R."/>
            <person name="Binder M."/>
            <person name="Bloem J."/>
            <person name="Labutti K."/>
            <person name="Salamov A."/>
            <person name="Andreopoulos B."/>
            <person name="Baker S."/>
            <person name="Barry K."/>
            <person name="Bills G."/>
            <person name="Bluhm B."/>
            <person name="Cannon C."/>
            <person name="Castanera R."/>
            <person name="Culley D."/>
            <person name="Daum C."/>
            <person name="Ezra D."/>
            <person name="Gonzalez J."/>
            <person name="Henrissat B."/>
            <person name="Kuo A."/>
            <person name="Liang C."/>
            <person name="Lipzen A."/>
            <person name="Lutzoni F."/>
            <person name="Magnuson J."/>
            <person name="Mondo S."/>
            <person name="Nolan M."/>
            <person name="Ohm R."/>
            <person name="Pangilinan J."/>
            <person name="Park H.-J."/>
            <person name="Ramirez L."/>
            <person name="Alfaro M."/>
            <person name="Sun H."/>
            <person name="Tritt A."/>
            <person name="Yoshinaga Y."/>
            <person name="Zwiers L.-H."/>
            <person name="Turgeon B."/>
            <person name="Goodwin S."/>
            <person name="Spatafora J."/>
            <person name="Crous P."/>
            <person name="Grigoriev I."/>
        </authorList>
    </citation>
    <scope>NUCLEOTIDE SEQUENCE</scope>
    <source>
        <strain evidence="3">ATCC 16933</strain>
    </source>
</reference>
<feature type="region of interest" description="Disordered" evidence="1">
    <location>
        <begin position="1"/>
        <end position="117"/>
    </location>
</feature>
<accession>A0A6A6P6K3</accession>
<dbReference type="AlphaFoldDB" id="A0A6A6P6K3"/>
<dbReference type="PANTHER" id="PTHR23099">
    <property type="entry name" value="TRANSCRIPTIONAL REGULATOR"/>
    <property type="match status" value="1"/>
</dbReference>
<name>A0A6A6P6K3_9PEZI</name>
<organism evidence="3 4">
    <name type="scientific">Lineolata rhizophorae</name>
    <dbReference type="NCBI Taxonomy" id="578093"/>
    <lineage>
        <taxon>Eukaryota</taxon>
        <taxon>Fungi</taxon>
        <taxon>Dikarya</taxon>
        <taxon>Ascomycota</taxon>
        <taxon>Pezizomycotina</taxon>
        <taxon>Dothideomycetes</taxon>
        <taxon>Dothideomycetes incertae sedis</taxon>
        <taxon>Lineolatales</taxon>
        <taxon>Lineolataceae</taxon>
        <taxon>Lineolata</taxon>
    </lineage>
</organism>
<dbReference type="Pfam" id="PF17283">
    <property type="entry name" value="Zn_ribbon_SprT"/>
    <property type="match status" value="1"/>
</dbReference>
<dbReference type="GO" id="GO:0006950">
    <property type="term" value="P:response to stress"/>
    <property type="evidence" value="ECO:0007669"/>
    <property type="project" value="UniProtKB-ARBA"/>
</dbReference>
<evidence type="ECO:0000313" key="3">
    <source>
        <dbReference type="EMBL" id="KAF2459474.1"/>
    </source>
</evidence>
<feature type="compositionally biased region" description="Low complexity" evidence="1">
    <location>
        <begin position="32"/>
        <end position="41"/>
    </location>
</feature>